<accession>A0A0G0PNW8</accession>
<comment type="caution">
    <text evidence="3">The sequence shown here is derived from an EMBL/GenBank/DDBJ whole genome shotgun (WGS) entry which is preliminary data.</text>
</comment>
<dbReference type="GO" id="GO:0008713">
    <property type="term" value="F:ADP-heptose-lipopolysaccharide heptosyltransferase activity"/>
    <property type="evidence" value="ECO:0007669"/>
    <property type="project" value="TreeGrafter"/>
</dbReference>
<dbReference type="AlphaFoldDB" id="A0A0G0PNW8"/>
<gene>
    <name evidence="3" type="ORF">UT63_C0113G0005</name>
</gene>
<dbReference type="GO" id="GO:0005829">
    <property type="term" value="C:cytosol"/>
    <property type="evidence" value="ECO:0007669"/>
    <property type="project" value="TreeGrafter"/>
</dbReference>
<keyword evidence="2 3" id="KW-0808">Transferase</keyword>
<evidence type="ECO:0000256" key="2">
    <source>
        <dbReference type="ARBA" id="ARBA00022679"/>
    </source>
</evidence>
<dbReference type="SUPFAM" id="SSF53756">
    <property type="entry name" value="UDP-Glycosyltransferase/glycogen phosphorylase"/>
    <property type="match status" value="1"/>
</dbReference>
<organism evidence="3 4">
    <name type="scientific">Candidatus Gottesmanbacteria bacterium GW2011_GWC2_39_8</name>
    <dbReference type="NCBI Taxonomy" id="1618450"/>
    <lineage>
        <taxon>Bacteria</taxon>
        <taxon>Candidatus Gottesmaniibacteriota</taxon>
    </lineage>
</organism>
<dbReference type="Gene3D" id="3.40.50.2000">
    <property type="entry name" value="Glycogen Phosphorylase B"/>
    <property type="match status" value="2"/>
</dbReference>
<dbReference type="EMBL" id="LBXN01000113">
    <property type="protein sequence ID" value="KKR29874.1"/>
    <property type="molecule type" value="Genomic_DNA"/>
</dbReference>
<dbReference type="InterPro" id="IPR002201">
    <property type="entry name" value="Glyco_trans_9"/>
</dbReference>
<evidence type="ECO:0000313" key="4">
    <source>
        <dbReference type="Proteomes" id="UP000034539"/>
    </source>
</evidence>
<evidence type="ECO:0000313" key="3">
    <source>
        <dbReference type="EMBL" id="KKR29874.1"/>
    </source>
</evidence>
<dbReference type="InterPro" id="IPR051199">
    <property type="entry name" value="LPS_LOS_Heptosyltrfase"/>
</dbReference>
<protein>
    <submittedName>
        <fullName evidence="3">Glycosyl transferase family 9</fullName>
    </submittedName>
</protein>
<dbReference type="PANTHER" id="PTHR30160">
    <property type="entry name" value="TETRAACYLDISACCHARIDE 4'-KINASE-RELATED"/>
    <property type="match status" value="1"/>
</dbReference>
<dbReference type="PANTHER" id="PTHR30160:SF7">
    <property type="entry name" value="ADP-HEPTOSE--LPS HEPTOSYLTRANSFERASE 2"/>
    <property type="match status" value="1"/>
</dbReference>
<dbReference type="Pfam" id="PF01075">
    <property type="entry name" value="Glyco_transf_9"/>
    <property type="match status" value="1"/>
</dbReference>
<name>A0A0G0PNW8_9BACT</name>
<dbReference type="CDD" id="cd03789">
    <property type="entry name" value="GT9_LPS_heptosyltransferase"/>
    <property type="match status" value="1"/>
</dbReference>
<dbReference type="Proteomes" id="UP000034539">
    <property type="component" value="Unassembled WGS sequence"/>
</dbReference>
<evidence type="ECO:0000256" key="1">
    <source>
        <dbReference type="ARBA" id="ARBA00022676"/>
    </source>
</evidence>
<sequence>MRKNILVINPFGIGDVLFSTVLVRQLRKNNPNSYIAYICNLKVKDILATNPDINEVFVFERDEYRSEWKKSKIRGIKKFLGFWREVKKKKFDVVFDLSLGKEYAFLCWWVGIKERKGFNYKKRGRFLTHKIEFDGFNDKPVAEYYLDLFYLNKIASLTPFARNDELICHCEEPQRGDEAISTVLVTTEHDKEYIDNFLNQSGIKDNDILIGIAPGGGMSFGLKNQDRRRWPVKKFAELADKVIEKFNARIILIWGPGEEKLVQEIAILMKQKPLITPATKIREMAELCKRCKLVICSEGGPLHIANSHDVKTISIFGPVDEKVYGPYPLGENNIVVTSDVDCRPCYKKFKLPECSNRKCLEDIFGCHLWKLPSQ</sequence>
<proteinExistence type="predicted"/>
<dbReference type="GO" id="GO:0009244">
    <property type="term" value="P:lipopolysaccharide core region biosynthetic process"/>
    <property type="evidence" value="ECO:0007669"/>
    <property type="project" value="TreeGrafter"/>
</dbReference>
<keyword evidence="1" id="KW-0328">Glycosyltransferase</keyword>
<reference evidence="3 4" key="1">
    <citation type="journal article" date="2015" name="Nature">
        <title>rRNA introns, odd ribosomes, and small enigmatic genomes across a large radiation of phyla.</title>
        <authorList>
            <person name="Brown C.T."/>
            <person name="Hug L.A."/>
            <person name="Thomas B.C."/>
            <person name="Sharon I."/>
            <person name="Castelle C.J."/>
            <person name="Singh A."/>
            <person name="Wilkins M.J."/>
            <person name="Williams K.H."/>
            <person name="Banfield J.F."/>
        </authorList>
    </citation>
    <scope>NUCLEOTIDE SEQUENCE [LARGE SCALE GENOMIC DNA]</scope>
</reference>